<feature type="transmembrane region" description="Helical" evidence="1">
    <location>
        <begin position="21"/>
        <end position="40"/>
    </location>
</feature>
<feature type="transmembrane region" description="Helical" evidence="1">
    <location>
        <begin position="334"/>
        <end position="353"/>
    </location>
</feature>
<dbReference type="Proteomes" id="UP000035682">
    <property type="component" value="Unplaced"/>
</dbReference>
<dbReference type="WormBase" id="SRAE_2000187200">
    <property type="protein sequence ID" value="SRP10728"/>
    <property type="gene ID" value="WBGene00262078"/>
</dbReference>
<reference evidence="4" key="2">
    <citation type="submission" date="2020-12" db="UniProtKB">
        <authorList>
            <consortium name="WormBaseParasite"/>
        </authorList>
    </citation>
    <scope>IDENTIFICATION</scope>
</reference>
<dbReference type="RefSeq" id="XP_024506407.1">
    <property type="nucleotide sequence ID" value="XM_024652874.1"/>
</dbReference>
<reference evidence="2 3" key="1">
    <citation type="submission" date="2014-09" db="EMBL/GenBank/DDBJ databases">
        <authorList>
            <person name="Martin A.A."/>
        </authorList>
    </citation>
    <scope>NUCLEOTIDE SEQUENCE</scope>
    <source>
        <strain evidence="3">ED321</strain>
        <strain evidence="2">ED321 Heterogonic</strain>
    </source>
</reference>
<keyword evidence="1" id="KW-0472">Membrane</keyword>
<accession>A0A090LBV6</accession>
<name>A0A090LBV6_STRRB</name>
<dbReference type="GeneID" id="36379572"/>
<proteinExistence type="predicted"/>
<evidence type="ECO:0000313" key="3">
    <source>
        <dbReference type="Proteomes" id="UP000035682"/>
    </source>
</evidence>
<evidence type="ECO:0000313" key="2">
    <source>
        <dbReference type="EMBL" id="CEF67207.1"/>
    </source>
</evidence>
<keyword evidence="1" id="KW-0812">Transmembrane</keyword>
<dbReference type="CTD" id="36379572"/>
<sequence length="380" mass="45277">MNTNLRAIWKYRHHLKVTRKYIFNILFNVTIEINNILKYMNRSVIGIFMFEKVIKKTLVLEKELNDLVTKVELLNDCETKAFLIRRLSNIRNIFQIILKNQHELERNSILKEHYFSIKNKLLDLINSDDRDDKSFLECLDEKKKFEKNLFVMGRYVDVDIKESLQYLVGLFYLKWEKLQNFIEQKERLLTSFELQVEEYFLNTSNNNDGNLIFILGKLLKLKNDIKIELLITRKIIFFPEIEVINSNFQQIFLKTISLIRKIEKNIGCSTKGAVEINELKSLAGFEKSVDNACVSLLQTKNDSNNSDLKMNYFQELKGKLNVEWIKSSSQAVCYFFFTLISSTLFLLFIFHTFNNYIQTYGCHIRDFFIIEKKQNYMNYF</sequence>
<keyword evidence="3" id="KW-1185">Reference proteome</keyword>
<gene>
    <name evidence="2 4 5" type="ORF">SRAE_2000187200</name>
</gene>
<dbReference type="AlphaFoldDB" id="A0A090LBV6"/>
<protein>
    <submittedName>
        <fullName evidence="2 4">Uncharacterized protein</fullName>
    </submittedName>
</protein>
<evidence type="ECO:0000256" key="1">
    <source>
        <dbReference type="SAM" id="Phobius"/>
    </source>
</evidence>
<dbReference type="EMBL" id="LN609529">
    <property type="protein sequence ID" value="CEF67207.1"/>
    <property type="molecule type" value="Genomic_DNA"/>
</dbReference>
<keyword evidence="1" id="KW-1133">Transmembrane helix</keyword>
<evidence type="ECO:0000313" key="5">
    <source>
        <dbReference type="WormBase" id="SRAE_2000187200"/>
    </source>
</evidence>
<evidence type="ECO:0000313" key="4">
    <source>
        <dbReference type="WBParaSite" id="SRAE_2000187200.1"/>
    </source>
</evidence>
<organism evidence="2">
    <name type="scientific">Strongyloides ratti</name>
    <name type="common">Parasitic roundworm</name>
    <dbReference type="NCBI Taxonomy" id="34506"/>
    <lineage>
        <taxon>Eukaryota</taxon>
        <taxon>Metazoa</taxon>
        <taxon>Ecdysozoa</taxon>
        <taxon>Nematoda</taxon>
        <taxon>Chromadorea</taxon>
        <taxon>Rhabditida</taxon>
        <taxon>Tylenchina</taxon>
        <taxon>Panagrolaimomorpha</taxon>
        <taxon>Strongyloidoidea</taxon>
        <taxon>Strongyloididae</taxon>
        <taxon>Strongyloides</taxon>
    </lineage>
</organism>
<dbReference type="WBParaSite" id="SRAE_2000187200.1">
    <property type="protein sequence ID" value="SRAE_2000187200.1"/>
    <property type="gene ID" value="WBGene00262078"/>
</dbReference>